<reference evidence="1 2" key="1">
    <citation type="submission" date="2024-09" db="EMBL/GenBank/DDBJ databases">
        <authorList>
            <person name="Sun Q."/>
            <person name="Mori K."/>
        </authorList>
    </citation>
    <scope>NUCLEOTIDE SEQUENCE [LARGE SCALE GENOMIC DNA]</scope>
    <source>
        <strain evidence="1 2">KCTC 22789</strain>
    </source>
</reference>
<dbReference type="InterPro" id="IPR011049">
    <property type="entry name" value="Serralysin-like_metalloprot_C"/>
</dbReference>
<sequence length="222" mass="23713">MGSSLGAGHDLLIGGRNSINFLSGDGNWLDGQGGNDRLIGGARSDNELMGDARYMFSRGGNDTLFASNSGSNLLYGDAYQMLGTSIGGNDRLVSGRGDDDMWGDAKFRSGIYLGEASEEEWYENPPEVDETTGGADVFVFRPGNGDDTIHDFEQGKDVIEFRNFGLPWDPPDFDDLTIVSTAEGCVIALGGGNSVTVLGVEELTGDDVRFRSDLSWSDVLTG</sequence>
<dbReference type="Proteomes" id="UP001589799">
    <property type="component" value="Unassembled WGS sequence"/>
</dbReference>
<accession>A0ABV6I075</accession>
<protein>
    <recommendedName>
        <fullName evidence="3">Calcium-binding protein</fullName>
    </recommendedName>
</protein>
<dbReference type="SUPFAM" id="SSF51120">
    <property type="entry name" value="beta-Roll"/>
    <property type="match status" value="1"/>
</dbReference>
<proteinExistence type="predicted"/>
<keyword evidence="2" id="KW-1185">Reference proteome</keyword>
<evidence type="ECO:0008006" key="3">
    <source>
        <dbReference type="Google" id="ProtNLM"/>
    </source>
</evidence>
<dbReference type="RefSeq" id="WP_377697310.1">
    <property type="nucleotide sequence ID" value="NZ_JBHLWE010000008.1"/>
</dbReference>
<comment type="caution">
    <text evidence="1">The sequence shown here is derived from an EMBL/GenBank/DDBJ whole genome shotgun (WGS) entry which is preliminary data.</text>
</comment>
<dbReference type="EMBL" id="JBHLWE010000008">
    <property type="protein sequence ID" value="MFC0339630.1"/>
    <property type="molecule type" value="Genomic_DNA"/>
</dbReference>
<name>A0ABV6I075_9RHOB</name>
<evidence type="ECO:0000313" key="2">
    <source>
        <dbReference type="Proteomes" id="UP001589799"/>
    </source>
</evidence>
<evidence type="ECO:0000313" key="1">
    <source>
        <dbReference type="EMBL" id="MFC0339630.1"/>
    </source>
</evidence>
<gene>
    <name evidence="1" type="ORF">ACFFII_02480</name>
</gene>
<organism evidence="1 2">
    <name type="scientific">Paracoccus niistensis</name>
    <dbReference type="NCBI Taxonomy" id="632935"/>
    <lineage>
        <taxon>Bacteria</taxon>
        <taxon>Pseudomonadati</taxon>
        <taxon>Pseudomonadota</taxon>
        <taxon>Alphaproteobacteria</taxon>
        <taxon>Rhodobacterales</taxon>
        <taxon>Paracoccaceae</taxon>
        <taxon>Paracoccus</taxon>
    </lineage>
</organism>
<dbReference type="Gene3D" id="2.150.10.10">
    <property type="entry name" value="Serralysin-like metalloprotease, C-terminal"/>
    <property type="match status" value="1"/>
</dbReference>